<organism evidence="1 2">
    <name type="scientific">Pangasianodon gigas</name>
    <name type="common">Mekong giant catfish</name>
    <name type="synonym">Pangasius gigas</name>
    <dbReference type="NCBI Taxonomy" id="30993"/>
    <lineage>
        <taxon>Eukaryota</taxon>
        <taxon>Metazoa</taxon>
        <taxon>Chordata</taxon>
        <taxon>Craniata</taxon>
        <taxon>Vertebrata</taxon>
        <taxon>Euteleostomi</taxon>
        <taxon>Actinopterygii</taxon>
        <taxon>Neopterygii</taxon>
        <taxon>Teleostei</taxon>
        <taxon>Ostariophysi</taxon>
        <taxon>Siluriformes</taxon>
        <taxon>Pangasiidae</taxon>
        <taxon>Pangasianodon</taxon>
    </lineage>
</organism>
<sequence>MTMETSRSLKLAGSETDHSFRMTVASTTVFNEKKAKMDPNKPPFPPVLPGVPHGPVARGRGLLTDEHLLGRARGLGVTADELSVGRARGLAVASEEPSVGRARGLALIADEPSVGRARGLSMMADEHSVGRARGPPVAPAEPIAGRGRGLASTTLDAPLFPYGRGSPGLGSDKPVSVARGTEEEEGGGRFGRARRLLHTSQEPAVGKGRSMSLFVKESEPPGKSERMDTSEVIPCLQEEEPPKVQADVPGPGSSLLSMFRGMGLEPAKTWGRGAPTLGRGAVGEHKDDVQPLVPPVVSAALEAGDSRYSSSFAGRGLIGVGKAVTLPVGRGSGAPLAPLIPKDIPMTPAICPLKAELKMEAAREPLKKVGTKGDPVSIGSNYVPIRCKNEAVFQYHITFTPNVESISMRFGMMKDHRSTTGDVVAFDGSILYLPKRLEEVVHLKAERRTDSQEIDIKIQMTKILPPHSDLCIPFYNVVLRRVMKILGLNLIGRNHYDPKSAVVLGKHRLQVWPGYSACIKHTDGGLYLAVDISHKVLRNDSVLDVMNVIYQQSRESFKDECTKELIGSIVITRYNNRTYRIDDIEWAKSPKDSFTMADGSETTFIEYYRKNYGITVKELDQPLLVHRPKERSKPGGKQVITGEILLLPELSFMTGIPEKMRKDFKAMKDLTVHINVSVEQHTHSLKQLLHNISTSQEAVRELSRWGLEISSDILVTQGRTLPMETICLQSATFVTSPTVDWSREVVRDSSISCIPLYCWAVFYPRRAADQAEELVATFGKVAGPMGLRLDRPIRIELRDDRTETYIKSIHSQLSSEPNVQLVVCIMTGNRDDLYSAIKKLCCVQSPCPSQAINVRTISQPQKLRSIAQKILLQINCKLGGELWTVNVPLKHLMVIGVDIHHDASKKTRSVMGFVASLNSLMTKWYSRVTFQMPNEEIINGFRVCLLAALQKYYEVNHSFPEKIVIYRDGVSDGQLKTVELYEIPQILKCFETFPNYEPKLAFIVVQKRINTTLYAYGGDRFGTPPPGTVLDHTVTHREWVDFYLMAHSIRQGCGFPTHYISIYNTANLTPDHLQRLTFKMCHLYWNWPGTIRVPAPCKYAHKLAYLSAQYLHSEPAIQLCDKLYFL</sequence>
<keyword evidence="2" id="KW-1185">Reference proteome</keyword>
<comment type="caution">
    <text evidence="1">The sequence shown here is derived from an EMBL/GenBank/DDBJ whole genome shotgun (WGS) entry which is preliminary data.</text>
</comment>
<gene>
    <name evidence="1" type="ORF">PGIGA_G00150980</name>
</gene>
<proteinExistence type="predicted"/>
<dbReference type="Proteomes" id="UP000829447">
    <property type="component" value="Linkage Group LG24"/>
</dbReference>
<reference evidence="1 2" key="1">
    <citation type="journal article" date="2022" name="bioRxiv">
        <title>An ancient truncated duplication of the anti-Mullerian hormone receptor type 2 gene is a potential conserved master sex determinant in the Pangasiidae catfish family.</title>
        <authorList>
            <person name="Wen M."/>
            <person name="Pan Q."/>
            <person name="Jouanno E."/>
            <person name="Montfort J."/>
            <person name="Zahm M."/>
            <person name="Cabau C."/>
            <person name="Klopp C."/>
            <person name="Iampietro C."/>
            <person name="Roques C."/>
            <person name="Bouchez O."/>
            <person name="Castinel A."/>
            <person name="Donnadieu C."/>
            <person name="Parrinello H."/>
            <person name="Poncet C."/>
            <person name="Belmonte E."/>
            <person name="Gautier V."/>
            <person name="Avarre J.-C."/>
            <person name="Dugue R."/>
            <person name="Gustiano R."/>
            <person name="Ha T.T.T."/>
            <person name="Campet M."/>
            <person name="Sriphairoj K."/>
            <person name="Ribolli J."/>
            <person name="de Almeida F.L."/>
            <person name="Desvignes T."/>
            <person name="Postlethwait J.H."/>
            <person name="Bucao C.F."/>
            <person name="Robinson-Rechavi M."/>
            <person name="Bobe J."/>
            <person name="Herpin A."/>
            <person name="Guiguen Y."/>
        </authorList>
    </citation>
    <scope>NUCLEOTIDE SEQUENCE [LARGE SCALE GENOMIC DNA]</scope>
    <source>
        <strain evidence="1">YG-Dec2019</strain>
    </source>
</reference>
<dbReference type="EMBL" id="CM040477">
    <property type="protein sequence ID" value="MCI4392876.1"/>
    <property type="molecule type" value="Genomic_DNA"/>
</dbReference>
<evidence type="ECO:0000313" key="2">
    <source>
        <dbReference type="Proteomes" id="UP000829447"/>
    </source>
</evidence>
<accession>A0ACC5XNS9</accession>
<evidence type="ECO:0000313" key="1">
    <source>
        <dbReference type="EMBL" id="MCI4392876.1"/>
    </source>
</evidence>
<name>A0ACC5XNS9_PANGG</name>
<protein>
    <submittedName>
        <fullName evidence="1">Uncharacterized protein</fullName>
    </submittedName>
</protein>